<feature type="region of interest" description="Disordered" evidence="3">
    <location>
        <begin position="303"/>
        <end position="328"/>
    </location>
</feature>
<name>A0AAW0G9J6_9APHY</name>
<feature type="region of interest" description="Disordered" evidence="3">
    <location>
        <begin position="476"/>
        <end position="501"/>
    </location>
</feature>
<evidence type="ECO:0000256" key="1">
    <source>
        <dbReference type="ARBA" id="ARBA00005537"/>
    </source>
</evidence>
<feature type="compositionally biased region" description="Polar residues" evidence="3">
    <location>
        <begin position="221"/>
        <end position="231"/>
    </location>
</feature>
<dbReference type="AlphaFoldDB" id="A0AAW0G9J6"/>
<protein>
    <submittedName>
        <fullName evidence="4">Uncharacterized protein</fullName>
    </submittedName>
</protein>
<reference evidence="4 5" key="1">
    <citation type="submission" date="2022-09" db="EMBL/GenBank/DDBJ databases">
        <authorList>
            <person name="Palmer J.M."/>
        </authorList>
    </citation>
    <scope>NUCLEOTIDE SEQUENCE [LARGE SCALE GENOMIC DNA]</scope>
    <source>
        <strain evidence="4 5">DSM 7382</strain>
    </source>
</reference>
<dbReference type="EMBL" id="JASBNA010000016">
    <property type="protein sequence ID" value="KAK7686562.1"/>
    <property type="molecule type" value="Genomic_DNA"/>
</dbReference>
<keyword evidence="2" id="KW-0175">Coiled coil</keyword>
<evidence type="ECO:0000256" key="2">
    <source>
        <dbReference type="ARBA" id="ARBA00023054"/>
    </source>
</evidence>
<feature type="compositionally biased region" description="Polar residues" evidence="3">
    <location>
        <begin position="481"/>
        <end position="493"/>
    </location>
</feature>
<proteinExistence type="inferred from homology"/>
<feature type="region of interest" description="Disordered" evidence="3">
    <location>
        <begin position="174"/>
        <end position="236"/>
    </location>
</feature>
<evidence type="ECO:0000313" key="5">
    <source>
        <dbReference type="Proteomes" id="UP001385951"/>
    </source>
</evidence>
<evidence type="ECO:0000313" key="4">
    <source>
        <dbReference type="EMBL" id="KAK7686562.1"/>
    </source>
</evidence>
<organism evidence="4 5">
    <name type="scientific">Cerrena zonata</name>
    <dbReference type="NCBI Taxonomy" id="2478898"/>
    <lineage>
        <taxon>Eukaryota</taxon>
        <taxon>Fungi</taxon>
        <taxon>Dikarya</taxon>
        <taxon>Basidiomycota</taxon>
        <taxon>Agaricomycotina</taxon>
        <taxon>Agaricomycetes</taxon>
        <taxon>Polyporales</taxon>
        <taxon>Cerrenaceae</taxon>
        <taxon>Cerrena</taxon>
    </lineage>
</organism>
<gene>
    <name evidence="4" type="ORF">QCA50_010162</name>
</gene>
<comment type="caution">
    <text evidence="4">The sequence shown here is derived from an EMBL/GenBank/DDBJ whole genome shotgun (WGS) entry which is preliminary data.</text>
</comment>
<accession>A0AAW0G9J6</accession>
<feature type="compositionally biased region" description="Polar residues" evidence="3">
    <location>
        <begin position="191"/>
        <end position="203"/>
    </location>
</feature>
<sequence>MVIFAMYHYDSIENDLVKAWQLLHELSEYNTHNQKLAANLHNVTHNLKGKATDVSSGFALRRVNMDISRETFESELERTNAQIIIENHTLLHENKQLSSLLRDYEQTMETIMARFRSHAHAAQQHELTLTRHYENLLLTRETSSVQLDFSSNTAVSASLERLAMCLRGLVQTLAGEEPGSSSPQPWRLPSPAQQSQLEQSISTYPPVPYPPSPSETRQTKPEPSSRPSSPQLHPEDDSLLSLLDNRADWALEREAEILRLEAENEHLRSLLGINQTHAEERGWTLTEAHELEYLSRYDPIPFRSRPTIPEPPSRDSMIGGGPRSDSPGLNMMGNLNIGIREQPPLRSAMEGLEDEDPQVPIPPRHSSRHLLNHPGFGQRNFNDPQIQLSISAQAASATGNLSSLGVSQNVGMGMGMGMMGGNGRSDPLGGVESLLPGGRGGPGGRRPGIFGGGSIGSRGRGNGLQFQREYNEMDNGMVQRGPQQPFSERSWQAQVGLDLSG</sequence>
<evidence type="ECO:0000256" key="3">
    <source>
        <dbReference type="SAM" id="MobiDB-lite"/>
    </source>
</evidence>
<keyword evidence="5" id="KW-1185">Reference proteome</keyword>
<comment type="similarity">
    <text evidence="1">Belongs to the SIKE family.</text>
</comment>
<dbReference type="PANTHER" id="PTHR39472">
    <property type="entry name" value="EXPRESSED PROTEIN"/>
    <property type="match status" value="1"/>
</dbReference>
<dbReference type="PANTHER" id="PTHR39472:SF1">
    <property type="entry name" value="EXPRESSED PROTEIN"/>
    <property type="match status" value="1"/>
</dbReference>
<dbReference type="Proteomes" id="UP001385951">
    <property type="component" value="Unassembled WGS sequence"/>
</dbReference>
<dbReference type="InterPro" id="IPR008555">
    <property type="entry name" value="SIKE"/>
</dbReference>
<dbReference type="Pfam" id="PF05769">
    <property type="entry name" value="SIKE"/>
    <property type="match status" value="1"/>
</dbReference>